<reference evidence="11" key="1">
    <citation type="submission" date="2018-01" db="EMBL/GenBank/DDBJ databases">
        <title>FDA dAtabase for Regulatory Grade micrObial Sequences (FDA-ARGOS): Supporting development and validation of Infectious Disease Dx tests.</title>
        <authorList>
            <person name="Hoffmann M."/>
            <person name="Allard M."/>
            <person name="Evans P."/>
            <person name="Brown E."/>
            <person name="Tallon L."/>
            <person name="Sadzewicz L."/>
            <person name="Sengamalay N."/>
            <person name="Ott S."/>
            <person name="Godinez A."/>
            <person name="Nagaraj S."/>
            <person name="Vyas G."/>
            <person name="Aluvathingal J."/>
            <person name="Nadendla S."/>
            <person name="Geyer C."/>
            <person name="Sichtig H."/>
        </authorList>
    </citation>
    <scope>NUCLEOTIDE SEQUENCE</scope>
    <source>
        <strain evidence="11">FDAARGOS_107</strain>
    </source>
</reference>
<dbReference type="SUPFAM" id="SSF52540">
    <property type="entry name" value="P-loop containing nucleoside triphosphate hydrolases"/>
    <property type="match status" value="1"/>
</dbReference>
<dbReference type="InterPro" id="IPR038257">
    <property type="entry name" value="CRISPR-assoc_Cas3_HD_sf"/>
</dbReference>
<evidence type="ECO:0000313" key="12">
    <source>
        <dbReference type="Proteomes" id="UP000067422"/>
    </source>
</evidence>
<name>A0ABN4KT72_VIBHA</name>
<evidence type="ECO:0000259" key="10">
    <source>
        <dbReference type="PROSITE" id="PS51643"/>
    </source>
</evidence>
<dbReference type="RefSeq" id="WP_061064969.1">
    <property type="nucleotide sequence ID" value="NZ_CP014038.2"/>
</dbReference>
<dbReference type="InterPro" id="IPR014001">
    <property type="entry name" value="Helicase_ATP-bd"/>
</dbReference>
<dbReference type="Gene3D" id="3.40.50.300">
    <property type="entry name" value="P-loop containing nucleotide triphosphate hydrolases"/>
    <property type="match status" value="2"/>
</dbReference>
<accession>A0ABN4KT72</accession>
<keyword evidence="3" id="KW-0540">Nuclease</keyword>
<keyword evidence="9" id="KW-0051">Antiviral defense</keyword>
<dbReference type="PANTHER" id="PTHR47963:SF9">
    <property type="entry name" value="CRISPR-ASSOCIATED ENDONUCLEASE_HELICASE CAS3"/>
    <property type="match status" value="1"/>
</dbReference>
<keyword evidence="7" id="KW-0347">Helicase</keyword>
<keyword evidence="12" id="KW-1185">Reference proteome</keyword>
<dbReference type="PROSITE" id="PS51643">
    <property type="entry name" value="HD_CAS3"/>
    <property type="match status" value="1"/>
</dbReference>
<gene>
    <name evidence="11" type="ORF">AL538_00310</name>
</gene>
<dbReference type="NCBIfam" id="TIGR01587">
    <property type="entry name" value="cas3_core"/>
    <property type="match status" value="1"/>
</dbReference>
<keyword evidence="5" id="KW-0547">Nucleotide-binding</keyword>
<protein>
    <submittedName>
        <fullName evidence="11">CRISPR-associated helicase/endonuclease Cas3</fullName>
    </submittedName>
</protein>
<keyword evidence="4" id="KW-0479">Metal-binding</keyword>
<proteinExistence type="inferred from homology"/>
<evidence type="ECO:0000256" key="7">
    <source>
        <dbReference type="ARBA" id="ARBA00022806"/>
    </source>
</evidence>
<dbReference type="Proteomes" id="UP000067422">
    <property type="component" value="Chromosome 1"/>
</dbReference>
<evidence type="ECO:0000256" key="3">
    <source>
        <dbReference type="ARBA" id="ARBA00022722"/>
    </source>
</evidence>
<evidence type="ECO:0000256" key="6">
    <source>
        <dbReference type="ARBA" id="ARBA00022801"/>
    </source>
</evidence>
<evidence type="ECO:0000256" key="8">
    <source>
        <dbReference type="ARBA" id="ARBA00022840"/>
    </source>
</evidence>
<dbReference type="InterPro" id="IPR050547">
    <property type="entry name" value="DEAD_box_RNA_helicases"/>
</dbReference>
<dbReference type="InterPro" id="IPR006474">
    <property type="entry name" value="Helicase_Cas3_CRISPR-ass_core"/>
</dbReference>
<keyword evidence="6" id="KW-0378">Hydrolase</keyword>
<evidence type="ECO:0000256" key="1">
    <source>
        <dbReference type="ARBA" id="ARBA00006847"/>
    </source>
</evidence>
<feature type="domain" description="HD Cas3-type" evidence="10">
    <location>
        <begin position="14"/>
        <end position="208"/>
    </location>
</feature>
<comment type="similarity">
    <text evidence="1">In the N-terminal section; belongs to the CRISPR-associated nuclease Cas3-HD family.</text>
</comment>
<dbReference type="PANTHER" id="PTHR47963">
    <property type="entry name" value="DEAD-BOX ATP-DEPENDENT RNA HELICASE 47, MITOCHONDRIAL"/>
    <property type="match status" value="1"/>
</dbReference>
<dbReference type="Gene3D" id="1.10.3210.30">
    <property type="match status" value="1"/>
</dbReference>
<evidence type="ECO:0000256" key="2">
    <source>
        <dbReference type="ARBA" id="ARBA00009046"/>
    </source>
</evidence>
<evidence type="ECO:0000256" key="9">
    <source>
        <dbReference type="ARBA" id="ARBA00023118"/>
    </source>
</evidence>
<dbReference type="InterPro" id="IPR054712">
    <property type="entry name" value="Cas3-like_dom"/>
</dbReference>
<dbReference type="EMBL" id="CP014038">
    <property type="protein sequence ID" value="AMF96273.1"/>
    <property type="molecule type" value="Genomic_DNA"/>
</dbReference>
<sequence>MSYYDYWGKKDDASTVQYHLLPYHCLDVAAVVKQLLLENQELANDLAQLLELPTEQFMNVMAFLVSLHDLGKFSSSFQAIDPCNTLFRASQYDVKNARHDRLGAFFWEQVSIDVLELLVEQYDDEDEALERLEVLITVVLGHHGYPISLDKPNALKRYTELRNVRDVKEFIDEVYALSVPKLSKLPALERLRQTSWYLAGIVVIADWIGSNQRYFVYCDTKVPLQEYWRSAQEKASNALIETGFSSRARPSEFKSIQEHFGFEPTPLQQWAEQVSLADSPQLFILEDVTGAGKTEAALALTHRLMAQGVADGFYFGLPTMATSNAMFQRIMSHYHDMYQHDTKTIMPSLVLAQSSSALSDPFQAAKSASCQREHDYYTDEYTATAICNAWLADSRKAALLASVGVGTIDQALLAILPKHHQALRLLGLHRKVLIFDEVHAADEYMFILLESLLEQHLHHGGSVILLTATLSTEQRQKLVNIWLRAGQLPPSTLTHTGVTDFPLTTQVSLTPSQPVIETPLMSRDDVCRQVMVSQIHDVSDCIQTMVNAVKAGQCAVWIRNSVDDARSAYDDVKLALESAGYACSQEQLMLFHSRFTLSDRKRIEKQVLSCLGKKTENGEVISGEMRKGKVLIATQVFQESLDVDADVIISDLCPIDDLIQRVGRLHRHTRDINGQFHHGIDQRATPILYLHAPKWEAEPNVGWLSLQFRNTEYVYRSPGRLWLAQRKLIELGAIRMPDEARELIEAVYSQDAQAEIPHTLLKKEEDLIAEERLKNASAKSQRIEFKYGYSENSQKYWTEDQYDISTRFCERETTQVVVLRRAESGELTLWCSEQEHGVTLSTLTVAKLKYADHLKPLTEQEHAELLRRFPPLKYRLPWCPEDDPQFGYNATQGFYQRSM</sequence>
<dbReference type="InterPro" id="IPR006483">
    <property type="entry name" value="CRISPR-assoc_Cas3_HD"/>
</dbReference>
<dbReference type="NCBIfam" id="TIGR01596">
    <property type="entry name" value="cas3_HD"/>
    <property type="match status" value="1"/>
</dbReference>
<dbReference type="Pfam" id="PF18019">
    <property type="entry name" value="Cas3_HD"/>
    <property type="match status" value="1"/>
</dbReference>
<dbReference type="Pfam" id="PF22590">
    <property type="entry name" value="Cas3-like_C_2"/>
    <property type="match status" value="1"/>
</dbReference>
<dbReference type="SMART" id="SM00490">
    <property type="entry name" value="HELICc"/>
    <property type="match status" value="1"/>
</dbReference>
<dbReference type="CDD" id="cd09641">
    <property type="entry name" value="Cas3''_I"/>
    <property type="match status" value="1"/>
</dbReference>
<dbReference type="InterPro" id="IPR001650">
    <property type="entry name" value="Helicase_C-like"/>
</dbReference>
<organism evidence="11 12">
    <name type="scientific">Vibrio harveyi</name>
    <name type="common">Beneckea harveyi</name>
    <dbReference type="NCBI Taxonomy" id="669"/>
    <lineage>
        <taxon>Bacteria</taxon>
        <taxon>Pseudomonadati</taxon>
        <taxon>Pseudomonadota</taxon>
        <taxon>Gammaproteobacteria</taxon>
        <taxon>Vibrionales</taxon>
        <taxon>Vibrionaceae</taxon>
        <taxon>Vibrio</taxon>
    </lineage>
</organism>
<evidence type="ECO:0000256" key="4">
    <source>
        <dbReference type="ARBA" id="ARBA00022723"/>
    </source>
</evidence>
<evidence type="ECO:0000313" key="11">
    <source>
        <dbReference type="EMBL" id="AMF96273.1"/>
    </source>
</evidence>
<evidence type="ECO:0000256" key="5">
    <source>
        <dbReference type="ARBA" id="ARBA00022741"/>
    </source>
</evidence>
<dbReference type="InterPro" id="IPR027417">
    <property type="entry name" value="P-loop_NTPase"/>
</dbReference>
<keyword evidence="8" id="KW-0067">ATP-binding</keyword>
<dbReference type="SMART" id="SM00487">
    <property type="entry name" value="DEXDc"/>
    <property type="match status" value="1"/>
</dbReference>
<comment type="similarity">
    <text evidence="2">In the central section; belongs to the CRISPR-associated helicase Cas3 family.</text>
</comment>